<dbReference type="KEGG" id="vg:24170890"/>
<evidence type="ECO:0000313" key="2">
    <source>
        <dbReference type="EMBL" id="AKC91687.1"/>
    </source>
</evidence>
<feature type="region of interest" description="Disordered" evidence="1">
    <location>
        <begin position="1"/>
        <end position="40"/>
    </location>
</feature>
<dbReference type="InterPro" id="IPR007790">
    <property type="entry name" value="LEF-4"/>
</dbReference>
<feature type="compositionally biased region" description="Low complexity" evidence="1">
    <location>
        <begin position="31"/>
        <end position="40"/>
    </location>
</feature>
<dbReference type="EMBL" id="KP752043">
    <property type="protein sequence ID" value="AKC91687.1"/>
    <property type="molecule type" value="Genomic_DNA"/>
</dbReference>
<dbReference type="GeneID" id="24170890"/>
<evidence type="ECO:0000256" key="1">
    <source>
        <dbReference type="SAM" id="MobiDB-lite"/>
    </source>
</evidence>
<name>A0A0E3Z622_9ABAC</name>
<dbReference type="GO" id="GO:0006355">
    <property type="term" value="P:regulation of DNA-templated transcription"/>
    <property type="evidence" value="ECO:0007669"/>
    <property type="project" value="InterPro"/>
</dbReference>
<evidence type="ECO:0000313" key="3">
    <source>
        <dbReference type="Proteomes" id="UP000201190"/>
    </source>
</evidence>
<dbReference type="OrthoDB" id="6452at10239"/>
<keyword evidence="3" id="KW-1185">Reference proteome</keyword>
<sequence>MASNIQKQKEKEENSTPRAFAKRDRRESDGDVGVTTTGDADGAFDDAENFECVEREISYSVNLSQDLLYIILSSYISQKFELAQEYIDFVDANNVRTRLANGRFESTLKTTQSLRKLVYVYKNALVPLVERVSVEKNVKSCRVSTDLRRIVTCCVYRSSECPEIEVKFEKIYLDRSAGNKFDSLMASKQITLLNLLRGKNDSVVKDSHLGSDEILAQLRLEYEYEDKTQPDDVTLQHMARIVSDMDAFSHAQNVSPFLSYTVLQNNIIYRKFEKEIMLNNADQLTRACASSLAWAWKLDGVRGKGLFTRNRIVVFMDDMRLYSCSFPWLFSVNNAVAFQCELVEMPGSDNENKHKLLFITDILQVFKYTYNNKTQYECSTDGYDVDPLSAINCINYLRQHFKNHEASLMLSVSSASLLSSQSSSLLSWSSSSSTTTPLRFQHFYNTPLRADGYSTLPTDGFVVLNSEARYIKCKHHKTIELEWRSASNHFYSLEGPLLNYQIEFADNAKNIKLMNEKIYETIVINCDTNNSRDNDTDDNDTDDNDNNVVKSSIVRVIKLRLDRLVPQSIDM</sequence>
<proteinExistence type="predicted"/>
<protein>
    <submittedName>
        <fullName evidence="2">Lef4</fullName>
    </submittedName>
</protein>
<dbReference type="RefSeq" id="YP_009133269.1">
    <property type="nucleotide sequence ID" value="NC_026922.1"/>
</dbReference>
<reference evidence="2 3" key="1">
    <citation type="journal article" date="2015" name="Genome Announc.">
        <title>Genome Sequence of an Alphabaculovirus Isolated from the Oak Looper, Lambdina fiscellaria, Contains a Putative 2-Kilobase-Pair Transposable Element Encoding a Transposase and a FLYWCH Domain-Containing Protein.</title>
        <authorList>
            <person name="Rohrmann G.F."/>
            <person name="Erlandson M.A."/>
            <person name="Theilmann D.A."/>
        </authorList>
    </citation>
    <scope>NUCLEOTIDE SEQUENCE [LARGE SCALE GENOMIC DNA]</scope>
    <source>
        <strain evidence="2">GR15</strain>
    </source>
</reference>
<dbReference type="Proteomes" id="UP000201190">
    <property type="component" value="Segment"/>
</dbReference>
<dbReference type="Pfam" id="PF05098">
    <property type="entry name" value="LEF-4"/>
    <property type="match status" value="1"/>
</dbReference>
<accession>A0A0E3Z622</accession>
<feature type="compositionally biased region" description="Basic and acidic residues" evidence="1">
    <location>
        <begin position="7"/>
        <end position="29"/>
    </location>
</feature>
<organism evidence="2 3">
    <name type="scientific">Lambdina fiscellaria nucleopolyhedrovirus</name>
    <dbReference type="NCBI Taxonomy" id="1642929"/>
    <lineage>
        <taxon>Viruses</taxon>
        <taxon>Viruses incertae sedis</taxon>
        <taxon>Naldaviricetes</taxon>
        <taxon>Lefavirales</taxon>
        <taxon>Baculoviridae</taxon>
        <taxon>Alphabaculovirus</taxon>
        <taxon>Alphabaculovirus lafiscellariae</taxon>
    </lineage>
</organism>